<sequence length="185" mass="20248">MSSYPDPHRPSIPPSAASGQLRRMSNFTHGHASSTQRRHLRTSQHLRTSNARLYFPNRFLSRPHTPSPRPLSSGATSSLCSSQPESAFRLTFHSVRLTTDPCMLDSAAVLTLIDAVGATVPPHSTFDGCLRWNGCASLLSPRSRSPSTGLQKHQRRHRGTPSPVLSASDIEPPVHIPFALGLERD</sequence>
<evidence type="ECO:0000313" key="3">
    <source>
        <dbReference type="Proteomes" id="UP000521943"/>
    </source>
</evidence>
<dbReference type="AlphaFoldDB" id="A0A8H6LZT9"/>
<feature type="region of interest" description="Disordered" evidence="1">
    <location>
        <begin position="141"/>
        <end position="170"/>
    </location>
</feature>
<reference evidence="2 3" key="1">
    <citation type="submission" date="2020-07" db="EMBL/GenBank/DDBJ databases">
        <title>Comparative genomics of pyrophilous fungi reveals a link between fire events and developmental genes.</title>
        <authorList>
            <consortium name="DOE Joint Genome Institute"/>
            <person name="Steindorff A.S."/>
            <person name="Carver A."/>
            <person name="Calhoun S."/>
            <person name="Stillman K."/>
            <person name="Liu H."/>
            <person name="Lipzen A."/>
            <person name="Pangilinan J."/>
            <person name="Labutti K."/>
            <person name="Bruns T.D."/>
            <person name="Grigoriev I.V."/>
        </authorList>
    </citation>
    <scope>NUCLEOTIDE SEQUENCE [LARGE SCALE GENOMIC DNA]</scope>
    <source>
        <strain evidence="2 3">CBS 144469</strain>
    </source>
</reference>
<accession>A0A8H6LZT9</accession>
<evidence type="ECO:0000313" key="2">
    <source>
        <dbReference type="EMBL" id="KAF6746582.1"/>
    </source>
</evidence>
<gene>
    <name evidence="2" type="ORF">DFP72DRAFT_922712</name>
</gene>
<proteinExistence type="predicted"/>
<keyword evidence="3" id="KW-1185">Reference proteome</keyword>
<dbReference type="EMBL" id="JACGCI010000091">
    <property type="protein sequence ID" value="KAF6746582.1"/>
    <property type="molecule type" value="Genomic_DNA"/>
</dbReference>
<evidence type="ECO:0000256" key="1">
    <source>
        <dbReference type="SAM" id="MobiDB-lite"/>
    </source>
</evidence>
<protein>
    <submittedName>
        <fullName evidence="2">Uncharacterized protein</fullName>
    </submittedName>
</protein>
<dbReference type="Proteomes" id="UP000521943">
    <property type="component" value="Unassembled WGS sequence"/>
</dbReference>
<comment type="caution">
    <text evidence="2">The sequence shown here is derived from an EMBL/GenBank/DDBJ whole genome shotgun (WGS) entry which is preliminary data.</text>
</comment>
<organism evidence="2 3">
    <name type="scientific">Ephemerocybe angulata</name>
    <dbReference type="NCBI Taxonomy" id="980116"/>
    <lineage>
        <taxon>Eukaryota</taxon>
        <taxon>Fungi</taxon>
        <taxon>Dikarya</taxon>
        <taxon>Basidiomycota</taxon>
        <taxon>Agaricomycotina</taxon>
        <taxon>Agaricomycetes</taxon>
        <taxon>Agaricomycetidae</taxon>
        <taxon>Agaricales</taxon>
        <taxon>Agaricineae</taxon>
        <taxon>Psathyrellaceae</taxon>
        <taxon>Ephemerocybe</taxon>
    </lineage>
</organism>
<name>A0A8H6LZT9_9AGAR</name>
<feature type="region of interest" description="Disordered" evidence="1">
    <location>
        <begin position="57"/>
        <end position="78"/>
    </location>
</feature>